<dbReference type="CDD" id="cd08616">
    <property type="entry name" value="PI-PLCXD1c"/>
    <property type="match status" value="1"/>
</dbReference>
<dbReference type="AlphaFoldDB" id="A0A8B7Z600"/>
<accession>A0A8B7Z600</accession>
<name>A0A8B7Z600_ACAPL</name>
<dbReference type="InterPro" id="IPR051057">
    <property type="entry name" value="PI-PLC_domain"/>
</dbReference>
<sequence length="322" mass="36135">MAAAGDSTNVENSKIENEEDYSDWMSKLPEKLLCEPLKNIAIPGSHDSFSYTLDLNTPVSPSSPDTVRNLVSAFGDMAKKIVYKWSVTQSLTFIQQLDRGIRYFDLRVSTLKGKAELYFVHGLYGAEVGTCMCEIKSWLDKHPKEVILLDFNHLYEMDSTDHEQLVATLLSVFDSKLCPVIDTETAALNVLWEKGWQVLVFYHHPVTVGDHPELWSGSYMPSVWPNVTEAPKMVNLLEAHFTRGRPQGKFYVSQGVLTPTGTTVLQYISRSLQDVFALIAIKNVQYFMKDKGIGPRGLNIVIADFVELGDFIPSVLALNHKA</sequence>
<dbReference type="GeneID" id="110984824"/>
<proteinExistence type="predicted"/>
<protein>
    <submittedName>
        <fullName evidence="2">PI-PLC X domain-containing protein 3-like</fullName>
    </submittedName>
</protein>
<dbReference type="SUPFAM" id="SSF51695">
    <property type="entry name" value="PLC-like phosphodiesterases"/>
    <property type="match status" value="1"/>
</dbReference>
<dbReference type="PANTHER" id="PTHR13593:SF113">
    <property type="entry name" value="SI:DKEY-266F7.9"/>
    <property type="match status" value="1"/>
</dbReference>
<dbReference type="InterPro" id="IPR042158">
    <property type="entry name" value="PLCXD1/2/3"/>
</dbReference>
<gene>
    <name evidence="2" type="primary">LOC110984824</name>
</gene>
<dbReference type="OMA" id="PWPNTRN"/>
<dbReference type="KEGG" id="aplc:110984824"/>
<reference evidence="2" key="1">
    <citation type="submission" date="2025-08" db="UniProtKB">
        <authorList>
            <consortium name="RefSeq"/>
        </authorList>
    </citation>
    <scope>IDENTIFICATION</scope>
</reference>
<evidence type="ECO:0000313" key="2">
    <source>
        <dbReference type="RefSeq" id="XP_022101063.1"/>
    </source>
</evidence>
<organism evidence="1 2">
    <name type="scientific">Acanthaster planci</name>
    <name type="common">Crown-of-thorns starfish</name>
    <dbReference type="NCBI Taxonomy" id="133434"/>
    <lineage>
        <taxon>Eukaryota</taxon>
        <taxon>Metazoa</taxon>
        <taxon>Echinodermata</taxon>
        <taxon>Eleutherozoa</taxon>
        <taxon>Asterozoa</taxon>
        <taxon>Asteroidea</taxon>
        <taxon>Valvatacea</taxon>
        <taxon>Valvatida</taxon>
        <taxon>Acanthasteridae</taxon>
        <taxon>Acanthaster</taxon>
    </lineage>
</organism>
<dbReference type="Proteomes" id="UP000694845">
    <property type="component" value="Unplaced"/>
</dbReference>
<dbReference type="RefSeq" id="XP_022101063.1">
    <property type="nucleotide sequence ID" value="XM_022245371.1"/>
</dbReference>
<evidence type="ECO:0000313" key="1">
    <source>
        <dbReference type="Proteomes" id="UP000694845"/>
    </source>
</evidence>
<dbReference type="InterPro" id="IPR017946">
    <property type="entry name" value="PLC-like_Pdiesterase_TIM-brl"/>
</dbReference>
<dbReference type="GO" id="GO:0006629">
    <property type="term" value="P:lipid metabolic process"/>
    <property type="evidence" value="ECO:0007669"/>
    <property type="project" value="InterPro"/>
</dbReference>
<dbReference type="Gene3D" id="3.20.20.190">
    <property type="entry name" value="Phosphatidylinositol (PI) phosphodiesterase"/>
    <property type="match status" value="1"/>
</dbReference>
<dbReference type="OrthoDB" id="1046782at2759"/>
<keyword evidence="1" id="KW-1185">Reference proteome</keyword>
<dbReference type="PANTHER" id="PTHR13593">
    <property type="match status" value="1"/>
</dbReference>
<dbReference type="GO" id="GO:0008081">
    <property type="term" value="F:phosphoric diester hydrolase activity"/>
    <property type="evidence" value="ECO:0007669"/>
    <property type="project" value="InterPro"/>
</dbReference>